<dbReference type="InterPro" id="IPR023214">
    <property type="entry name" value="HAD_sf"/>
</dbReference>
<dbReference type="GO" id="GO:0005829">
    <property type="term" value="C:cytosol"/>
    <property type="evidence" value="ECO:0007669"/>
    <property type="project" value="TreeGrafter"/>
</dbReference>
<reference evidence="1 2" key="1">
    <citation type="submission" date="2020-09" db="EMBL/GenBank/DDBJ databases">
        <title>Investigation of environmental microbes.</title>
        <authorList>
            <person name="Ou Y."/>
            <person name="Kang Q."/>
        </authorList>
    </citation>
    <scope>NUCLEOTIDE SEQUENCE [LARGE SCALE GENOMIC DNA]</scope>
    <source>
        <strain evidence="1 2">KJZ-14</strain>
    </source>
</reference>
<name>A0A7H2BDQ8_9MICC</name>
<evidence type="ECO:0000313" key="2">
    <source>
        <dbReference type="Proteomes" id="UP000516404"/>
    </source>
</evidence>
<protein>
    <submittedName>
        <fullName evidence="1">HAD family phosphatase</fullName>
    </submittedName>
</protein>
<dbReference type="SUPFAM" id="SSF56784">
    <property type="entry name" value="HAD-like"/>
    <property type="match status" value="1"/>
</dbReference>
<dbReference type="PANTHER" id="PTHR10000">
    <property type="entry name" value="PHOSPHOSERINE PHOSPHATASE"/>
    <property type="match status" value="1"/>
</dbReference>
<dbReference type="RefSeq" id="WP_190724619.1">
    <property type="nucleotide sequence ID" value="NZ_CP061539.1"/>
</dbReference>
<dbReference type="GeneID" id="96622674"/>
<gene>
    <name evidence="1" type="ORF">IDM49_00360</name>
</gene>
<accession>A0A7H2BDQ8</accession>
<sequence>MPTSPGTGVRFITTDFWKVFTMKKLMAFDVDGTLFVNGEISRENAQAIKRWQDAGNLAVCSTGKSLFAAKKTFEGSGIEFDYFVLFTGAVVTRGDEEVLFEKSLPKDVVAEVVERLVQYDNISVFATDIDSDYELHNPLAQSSHMLLNFVPLKVEELAERDIIGIPIQVADDALRADIHRWLTEEYAGQLDAHLNQDFIDIVPANCDKSTGLRWLDENVFAGEQIETYSIGDSWNDLPMHAWAQHSASFNYSPQDVKDATETVVEHSWEYINSALGESGAKDA</sequence>
<proteinExistence type="predicted"/>
<organism evidence="1 2">
    <name type="scientific">Rothia terrae</name>
    <dbReference type="NCBI Taxonomy" id="396015"/>
    <lineage>
        <taxon>Bacteria</taxon>
        <taxon>Bacillati</taxon>
        <taxon>Actinomycetota</taxon>
        <taxon>Actinomycetes</taxon>
        <taxon>Micrococcales</taxon>
        <taxon>Micrococcaceae</taxon>
        <taxon>Rothia</taxon>
    </lineage>
</organism>
<dbReference type="GO" id="GO:0000287">
    <property type="term" value="F:magnesium ion binding"/>
    <property type="evidence" value="ECO:0007669"/>
    <property type="project" value="TreeGrafter"/>
</dbReference>
<evidence type="ECO:0000313" key="1">
    <source>
        <dbReference type="EMBL" id="QNV37804.1"/>
    </source>
</evidence>
<dbReference type="Gene3D" id="3.30.1240.10">
    <property type="match status" value="1"/>
</dbReference>
<dbReference type="InterPro" id="IPR036412">
    <property type="entry name" value="HAD-like_sf"/>
</dbReference>
<dbReference type="KEGG" id="rter:IDM49_00360"/>
<dbReference type="Pfam" id="PF08282">
    <property type="entry name" value="Hydrolase_3"/>
    <property type="match status" value="1"/>
</dbReference>
<dbReference type="EMBL" id="CP061539">
    <property type="protein sequence ID" value="QNV37804.1"/>
    <property type="molecule type" value="Genomic_DNA"/>
</dbReference>
<dbReference type="AlphaFoldDB" id="A0A7H2BDQ8"/>
<dbReference type="Gene3D" id="3.40.50.1000">
    <property type="entry name" value="HAD superfamily/HAD-like"/>
    <property type="match status" value="1"/>
</dbReference>
<keyword evidence="2" id="KW-1185">Reference proteome</keyword>
<dbReference type="InterPro" id="IPR006379">
    <property type="entry name" value="HAD-SF_hydro_IIB"/>
</dbReference>
<dbReference type="GO" id="GO:0016791">
    <property type="term" value="F:phosphatase activity"/>
    <property type="evidence" value="ECO:0007669"/>
    <property type="project" value="TreeGrafter"/>
</dbReference>
<dbReference type="PANTHER" id="PTHR10000:SF8">
    <property type="entry name" value="HAD SUPERFAMILY HYDROLASE-LIKE, TYPE 3"/>
    <property type="match status" value="1"/>
</dbReference>
<dbReference type="NCBIfam" id="TIGR01484">
    <property type="entry name" value="HAD-SF-IIB"/>
    <property type="match status" value="1"/>
</dbReference>
<dbReference type="Proteomes" id="UP000516404">
    <property type="component" value="Chromosome"/>
</dbReference>